<keyword evidence="8" id="KW-1185">Reference proteome</keyword>
<evidence type="ECO:0000259" key="5">
    <source>
        <dbReference type="Pfam" id="PF04935"/>
    </source>
</evidence>
<evidence type="ECO:0000256" key="1">
    <source>
        <dbReference type="ARBA" id="ARBA00004123"/>
    </source>
</evidence>
<feature type="compositionally biased region" description="Basic residues" evidence="4">
    <location>
        <begin position="412"/>
        <end position="421"/>
    </location>
</feature>
<organism evidence="7 8">
    <name type="scientific">Dimargaris cristalligena</name>
    <dbReference type="NCBI Taxonomy" id="215637"/>
    <lineage>
        <taxon>Eukaryota</taxon>
        <taxon>Fungi</taxon>
        <taxon>Fungi incertae sedis</taxon>
        <taxon>Zoopagomycota</taxon>
        <taxon>Kickxellomycotina</taxon>
        <taxon>Dimargaritomycetes</taxon>
        <taxon>Dimargaritales</taxon>
        <taxon>Dimargaritaceae</taxon>
        <taxon>Dimargaris</taxon>
    </lineage>
</organism>
<feature type="compositionally biased region" description="Basic residues" evidence="4">
    <location>
        <begin position="388"/>
        <end position="403"/>
    </location>
</feature>
<keyword evidence="3" id="KW-0539">Nucleus</keyword>
<feature type="compositionally biased region" description="Low complexity" evidence="4">
    <location>
        <begin position="285"/>
        <end position="301"/>
    </location>
</feature>
<gene>
    <name evidence="7" type="ORF">BJ085DRAFT_31929</name>
</gene>
<dbReference type="STRING" id="215637.A0A4P9ZVM1"/>
<dbReference type="PANTHER" id="PTHR14369:SF0">
    <property type="entry name" value="SURFEIT LOCUS PROTEIN 6"/>
    <property type="match status" value="1"/>
</dbReference>
<dbReference type="GO" id="GO:0005730">
    <property type="term" value="C:nucleolus"/>
    <property type="evidence" value="ECO:0007669"/>
    <property type="project" value="TreeGrafter"/>
</dbReference>
<evidence type="ECO:0000259" key="6">
    <source>
        <dbReference type="Pfam" id="PF15459"/>
    </source>
</evidence>
<feature type="compositionally biased region" description="Basic and acidic residues" evidence="4">
    <location>
        <begin position="164"/>
        <end position="192"/>
    </location>
</feature>
<dbReference type="Proteomes" id="UP000268162">
    <property type="component" value="Unassembled WGS sequence"/>
</dbReference>
<dbReference type="EMBL" id="ML002464">
    <property type="protein sequence ID" value="RKP37654.1"/>
    <property type="molecule type" value="Genomic_DNA"/>
</dbReference>
<evidence type="ECO:0000256" key="2">
    <source>
        <dbReference type="ARBA" id="ARBA00005904"/>
    </source>
</evidence>
<dbReference type="Pfam" id="PF15459">
    <property type="entry name" value="RRP14"/>
    <property type="match status" value="1"/>
</dbReference>
<evidence type="ECO:0000256" key="3">
    <source>
        <dbReference type="ARBA" id="ARBA00023242"/>
    </source>
</evidence>
<feature type="compositionally biased region" description="Basic and acidic residues" evidence="4">
    <location>
        <begin position="351"/>
        <end position="374"/>
    </location>
</feature>
<dbReference type="InterPro" id="IPR029190">
    <property type="entry name" value="Rrp14/SURF6_C"/>
</dbReference>
<dbReference type="GO" id="GO:0003677">
    <property type="term" value="F:DNA binding"/>
    <property type="evidence" value="ECO:0007669"/>
    <property type="project" value="TreeGrafter"/>
</dbReference>
<dbReference type="PANTHER" id="PTHR14369">
    <property type="entry name" value="SURFEIT LOCUS PROTEIN 6"/>
    <property type="match status" value="1"/>
</dbReference>
<protein>
    <submittedName>
        <fullName evidence="7">Surfeit locus protein 6-domain-containing protein</fullName>
    </submittedName>
</protein>
<dbReference type="Pfam" id="PF04935">
    <property type="entry name" value="SURF6"/>
    <property type="match status" value="1"/>
</dbReference>
<dbReference type="InterPro" id="IPR007019">
    <property type="entry name" value="SURF6"/>
</dbReference>
<comment type="subcellular location">
    <subcellularLocation>
        <location evidence="1">Nucleus</location>
    </subcellularLocation>
</comment>
<evidence type="ECO:0000256" key="4">
    <source>
        <dbReference type="SAM" id="MobiDB-lite"/>
    </source>
</evidence>
<name>A0A4P9ZVM1_9FUNG</name>
<reference evidence="8" key="1">
    <citation type="journal article" date="2018" name="Nat. Microbiol.">
        <title>Leveraging single-cell genomics to expand the fungal tree of life.</title>
        <authorList>
            <person name="Ahrendt S.R."/>
            <person name="Quandt C.A."/>
            <person name="Ciobanu D."/>
            <person name="Clum A."/>
            <person name="Salamov A."/>
            <person name="Andreopoulos B."/>
            <person name="Cheng J.F."/>
            <person name="Woyke T."/>
            <person name="Pelin A."/>
            <person name="Henrissat B."/>
            <person name="Reynolds N.K."/>
            <person name="Benny G.L."/>
            <person name="Smith M.E."/>
            <person name="James T.Y."/>
            <person name="Grigoriev I.V."/>
        </authorList>
    </citation>
    <scope>NUCLEOTIDE SEQUENCE [LARGE SCALE GENOMIC DNA]</scope>
    <source>
        <strain evidence="8">RSA 468</strain>
    </source>
</reference>
<feature type="compositionally biased region" description="Basic and acidic residues" evidence="4">
    <location>
        <begin position="83"/>
        <end position="94"/>
    </location>
</feature>
<dbReference type="InterPro" id="IPR029188">
    <property type="entry name" value="Rrp14_N"/>
</dbReference>
<feature type="region of interest" description="Disordered" evidence="4">
    <location>
        <begin position="157"/>
        <end position="310"/>
    </location>
</feature>
<dbReference type="AlphaFoldDB" id="A0A4P9ZVM1"/>
<evidence type="ECO:0000313" key="7">
    <source>
        <dbReference type="EMBL" id="RKP37654.1"/>
    </source>
</evidence>
<dbReference type="GO" id="GO:0042273">
    <property type="term" value="P:ribosomal large subunit biogenesis"/>
    <property type="evidence" value="ECO:0007669"/>
    <property type="project" value="TreeGrafter"/>
</dbReference>
<feature type="region of interest" description="Disordered" evidence="4">
    <location>
        <begin position="50"/>
        <end position="114"/>
    </location>
</feature>
<comment type="similarity">
    <text evidence="2">Belongs to the SURF6 family.</text>
</comment>
<sequence>MTVLANPHELVDRLKQHETVFNSILNLIPPQNYFVETSVDEGNSRYMKHLKKRPQKTDGRFQNKVTKKAKFDPESQHSVTEIQQERAQRAKAEDAAEEEDDNNASTADGQVNGHSNKVAKFDLSAELIDISPVIKNSDASDIRARLQERIALLRSNRTSTNEEGSGRSAKEIKANREKRRKLEQAKAKKDKTSAGYVPNLHQSVLDMGSTQPGGAGPSSSNATHSNSQSKAKSHTSRSVVKEDVSFGSLDFKAPDDDETPAAFRMTAEEEAAIKKGHKSAGLSTAQKLRQVQQKQQKLAELAESDPTKHAELQETLKWSRLTDLAEGKKLTDDVGLLKKSVKREQRQKRKSEKEWTERKAQVEDMVQKRQEKRNANLQSRVDAIKDRRMGKKVKKTAPKKKQRPGFEGSSRIAKKQKQRSK</sequence>
<dbReference type="GO" id="GO:0042274">
    <property type="term" value="P:ribosomal small subunit biogenesis"/>
    <property type="evidence" value="ECO:0007669"/>
    <property type="project" value="TreeGrafter"/>
</dbReference>
<feature type="domain" description="Ribosomal RNA-processing protein 14/surfeit locus protein 6 C-terminal" evidence="5">
    <location>
        <begin position="172"/>
        <end position="390"/>
    </location>
</feature>
<feature type="domain" description="Ribosomal RNA-processing protein 14 N-terminal" evidence="6">
    <location>
        <begin position="13"/>
        <end position="74"/>
    </location>
</feature>
<accession>A0A4P9ZVM1</accession>
<feature type="compositionally biased region" description="Low complexity" evidence="4">
    <location>
        <begin position="218"/>
        <end position="229"/>
    </location>
</feature>
<feature type="compositionally biased region" description="Basic residues" evidence="4">
    <location>
        <begin position="341"/>
        <end position="350"/>
    </location>
</feature>
<feature type="compositionally biased region" description="Polar residues" evidence="4">
    <location>
        <begin position="103"/>
        <end position="114"/>
    </location>
</feature>
<proteinExistence type="inferred from homology"/>
<feature type="region of interest" description="Disordered" evidence="4">
    <location>
        <begin position="341"/>
        <end position="421"/>
    </location>
</feature>
<evidence type="ECO:0000313" key="8">
    <source>
        <dbReference type="Proteomes" id="UP000268162"/>
    </source>
</evidence>
<dbReference type="GO" id="GO:0003723">
    <property type="term" value="F:RNA binding"/>
    <property type="evidence" value="ECO:0007669"/>
    <property type="project" value="TreeGrafter"/>
</dbReference>